<evidence type="ECO:0000256" key="5">
    <source>
        <dbReference type="ARBA" id="ARBA00022692"/>
    </source>
</evidence>
<comment type="function">
    <text evidence="10">Required for proper folding and/or the stability of a subset of proteins in the endoplasmic reticulum. Component of glycosylphosphatidylinositol-mannosyltransferase 1 which transfers the first of the 4 mannoses in the GPI-anchor precursors during GPI-anchor biosynthesis. Probably acts by stabilizing the mannosyltransferase GPI14.</text>
</comment>
<evidence type="ECO:0000256" key="1">
    <source>
        <dbReference type="ARBA" id="ARBA00004389"/>
    </source>
</evidence>
<evidence type="ECO:0000256" key="3">
    <source>
        <dbReference type="ARBA" id="ARBA00010345"/>
    </source>
</evidence>
<keyword evidence="12" id="KW-1185">Reference proteome</keyword>
<evidence type="ECO:0000256" key="2">
    <source>
        <dbReference type="ARBA" id="ARBA00004687"/>
    </source>
</evidence>
<keyword evidence="9" id="KW-0325">Glycoprotein</keyword>
<dbReference type="GO" id="GO:0006506">
    <property type="term" value="P:GPI anchor biosynthetic process"/>
    <property type="evidence" value="ECO:0007669"/>
    <property type="project" value="UniProtKB-UniPathway"/>
</dbReference>
<evidence type="ECO:0000313" key="11">
    <source>
        <dbReference type="EMBL" id="KAF6756888.1"/>
    </source>
</evidence>
<dbReference type="PANTHER" id="PTHR28650">
    <property type="entry name" value="PHOSPHATIDYLINOSITOL-GLYCAN BIOSYNTHESIS CLASS X PROTEIN"/>
    <property type="match status" value="1"/>
</dbReference>
<evidence type="ECO:0000313" key="12">
    <source>
        <dbReference type="Proteomes" id="UP000521943"/>
    </source>
</evidence>
<sequence>MVSKLSTNSTLSPSYGSHPTIITDVQISLSPTNSDTTCTLFLHYELPPLLFVDPYELELRGAEYQVLETRGRGKKELERPVHALPVNEGDDDEEVGVEVVIQRTLPAETTAPARVELPIHVRYGEPVASSTSKPYTVQEFSGPTVVLTCSDELLSCDRTTTLPQLLLDTIPTSFRGSSLCVALQSPDQSLAISAPLGNTVDLPTVELGTTAVVLACFAWVAWEAWRAGARLRGGASSKVKSN</sequence>
<organism evidence="11 12">
    <name type="scientific">Ephemerocybe angulata</name>
    <dbReference type="NCBI Taxonomy" id="980116"/>
    <lineage>
        <taxon>Eukaryota</taxon>
        <taxon>Fungi</taxon>
        <taxon>Dikarya</taxon>
        <taxon>Basidiomycota</taxon>
        <taxon>Agaricomycotina</taxon>
        <taxon>Agaricomycetes</taxon>
        <taxon>Agaricomycetidae</taxon>
        <taxon>Agaricales</taxon>
        <taxon>Agaricineae</taxon>
        <taxon>Psathyrellaceae</taxon>
        <taxon>Ephemerocybe</taxon>
    </lineage>
</organism>
<dbReference type="UniPathway" id="UPA00196"/>
<comment type="similarity">
    <text evidence="3 10">Belongs to the PIGX family.</text>
</comment>
<dbReference type="GO" id="GO:0005789">
    <property type="term" value="C:endoplasmic reticulum membrane"/>
    <property type="evidence" value="ECO:0007669"/>
    <property type="project" value="UniProtKB-SubCell"/>
</dbReference>
<dbReference type="PANTHER" id="PTHR28650:SF1">
    <property type="entry name" value="PHOSPHATIDYLINOSITOL-GLYCAN BIOSYNTHESIS CLASS X PROTEIN"/>
    <property type="match status" value="1"/>
</dbReference>
<keyword evidence="8" id="KW-0472">Membrane</keyword>
<dbReference type="InterPro" id="IPR013233">
    <property type="entry name" value="PIG-X/PBN1"/>
</dbReference>
<evidence type="ECO:0000256" key="7">
    <source>
        <dbReference type="ARBA" id="ARBA00022989"/>
    </source>
</evidence>
<dbReference type="AlphaFoldDB" id="A0A8H6M5V8"/>
<comment type="pathway">
    <text evidence="2 10">Glycolipid biosynthesis; glycosylphosphatidylinositol-anchor biosynthesis.</text>
</comment>
<dbReference type="SMART" id="SM00780">
    <property type="entry name" value="PIG-X"/>
    <property type="match status" value="1"/>
</dbReference>
<dbReference type="OrthoDB" id="5546453at2759"/>
<keyword evidence="5" id="KW-0812">Transmembrane</keyword>
<dbReference type="Pfam" id="PF08320">
    <property type="entry name" value="PIG-X"/>
    <property type="match status" value="1"/>
</dbReference>
<keyword evidence="7" id="KW-1133">Transmembrane helix</keyword>
<dbReference type="EMBL" id="JACGCI010000024">
    <property type="protein sequence ID" value="KAF6756888.1"/>
    <property type="molecule type" value="Genomic_DNA"/>
</dbReference>
<evidence type="ECO:0000256" key="8">
    <source>
        <dbReference type="ARBA" id="ARBA00023136"/>
    </source>
</evidence>
<evidence type="ECO:0000256" key="10">
    <source>
        <dbReference type="RuleBase" id="RU366056"/>
    </source>
</evidence>
<evidence type="ECO:0000256" key="9">
    <source>
        <dbReference type="ARBA" id="ARBA00023180"/>
    </source>
</evidence>
<comment type="caution">
    <text evidence="11">The sequence shown here is derived from an EMBL/GenBank/DDBJ whole genome shotgun (WGS) entry which is preliminary data.</text>
</comment>
<reference evidence="11 12" key="1">
    <citation type="submission" date="2020-07" db="EMBL/GenBank/DDBJ databases">
        <title>Comparative genomics of pyrophilous fungi reveals a link between fire events and developmental genes.</title>
        <authorList>
            <consortium name="DOE Joint Genome Institute"/>
            <person name="Steindorff A.S."/>
            <person name="Carver A."/>
            <person name="Calhoun S."/>
            <person name="Stillman K."/>
            <person name="Liu H."/>
            <person name="Lipzen A."/>
            <person name="Pangilinan J."/>
            <person name="Labutti K."/>
            <person name="Bruns T.D."/>
            <person name="Grigoriev I.V."/>
        </authorList>
    </citation>
    <scope>NUCLEOTIDE SEQUENCE [LARGE SCALE GENOMIC DNA]</scope>
    <source>
        <strain evidence="11 12">CBS 144469</strain>
    </source>
</reference>
<keyword evidence="4 10" id="KW-0337">GPI-anchor biosynthesis</keyword>
<comment type="subcellular location">
    <subcellularLocation>
        <location evidence="1 10">Endoplasmic reticulum membrane</location>
        <topology evidence="1 10">Single-pass membrane protein</topology>
    </subcellularLocation>
</comment>
<proteinExistence type="inferred from homology"/>
<gene>
    <name evidence="11" type="ORF">DFP72DRAFT_1066270</name>
</gene>
<dbReference type="Proteomes" id="UP000521943">
    <property type="component" value="Unassembled WGS sequence"/>
</dbReference>
<evidence type="ECO:0000256" key="6">
    <source>
        <dbReference type="ARBA" id="ARBA00022824"/>
    </source>
</evidence>
<name>A0A8H6M5V8_9AGAR</name>
<dbReference type="InterPro" id="IPR040039">
    <property type="entry name" value="PIGX"/>
</dbReference>
<keyword evidence="6 10" id="KW-0256">Endoplasmic reticulum</keyword>
<accession>A0A8H6M5V8</accession>
<evidence type="ECO:0000256" key="4">
    <source>
        <dbReference type="ARBA" id="ARBA00022502"/>
    </source>
</evidence>
<protein>
    <recommendedName>
        <fullName evidence="10">Protein PBN1</fullName>
    </recommendedName>
</protein>